<feature type="domain" description="Calcineurin-like phosphoesterase" evidence="2">
    <location>
        <begin position="446"/>
        <end position="714"/>
    </location>
</feature>
<dbReference type="Gene3D" id="3.60.21.10">
    <property type="match status" value="1"/>
</dbReference>
<dbReference type="InterPro" id="IPR029052">
    <property type="entry name" value="Metallo-depent_PP-like"/>
</dbReference>
<evidence type="ECO:0000313" key="4">
    <source>
        <dbReference type="Proteomes" id="UP000050911"/>
    </source>
</evidence>
<name>A0A0R1HMH3_9LACO</name>
<gene>
    <name evidence="3" type="ORF">FC96_GL002298</name>
</gene>
<evidence type="ECO:0000259" key="2">
    <source>
        <dbReference type="Pfam" id="PF00149"/>
    </source>
</evidence>
<dbReference type="InterPro" id="IPR004843">
    <property type="entry name" value="Calcineurin-like_PHP"/>
</dbReference>
<sequence>MTIDTNSLGTVTGPQAESIADQTPDGTRLAISGQFTFTSNAWGRTSTDISLTGTDHWVAGTTCDYQAKIKTSDRYWLEYIETSGQTLYVPYAFISPWRTIGTDSNDIVPVYNVTTDGGNTGGDPDSNELGKVTGQAGADLSGQTADGTRVAMDGTFTFDENAAGRNETLMAGTKNGDKFGSGDQVVYVAKVKADNHYWLEYQHYGQGTFYVPYATINPFRYYGEDSNAGDPVYSKGSTGGNTGTTESGRTPGEISQNYSLSGAAPVSSLNGYEFPMSGWVVMKNGAQERTTPDFAGGTKGTKHYAGTTKLSYVAKTNGVDDHKRIWVKLTNGNYLPIAQLEFLNYIKRNNDSAISMTLKNAAGKEYVQDQNTEQVYEMVWPYTKTVHGVTKGGDGFGNIVTGWEYNETPVQEPVSETFTPSTDEQAQLQALHDQVELGKHSDDVIIAYITDTHFDSYATPASARVLHSMQLMSWYAKTYPVDLVVHGGDVNDGVKDKNLSRIDVEQAVDAIKTSHRPYIILQGNHDDNSGYVRDMAGYQENQLLTNSEAWNLRNSPVLKRATGTDNPNNAVFGTYDIPNSKITVVVLDGFDQPDVAPTGSDGGMHWKSFRHGYNRYSPKQVSWLKGTLNTMPRDRKVLFINHIALNGVPIGVENSGWNILGADNNDKYKSGLFEYNAGVDKSDVSNSREIYDTITTFQSQTGNVIGYVSGHTHADNNAYSGGVQFITQTAGIADRGGDRGTDKSIPSSSLYGIDNNAWTILRISKQAGTVDQFRFGWQNSQSFKSHWNF</sequence>
<reference evidence="3 4" key="1">
    <citation type="journal article" date="2015" name="Genome Announc.">
        <title>Expanding the biotechnology potential of lactobacilli through comparative genomics of 213 strains and associated genera.</title>
        <authorList>
            <person name="Sun Z."/>
            <person name="Harris H.M."/>
            <person name="McCann A."/>
            <person name="Guo C."/>
            <person name="Argimon S."/>
            <person name="Zhang W."/>
            <person name="Yang X."/>
            <person name="Jeffery I.B."/>
            <person name="Cooney J.C."/>
            <person name="Kagawa T.F."/>
            <person name="Liu W."/>
            <person name="Song Y."/>
            <person name="Salvetti E."/>
            <person name="Wrobel A."/>
            <person name="Rasinkangas P."/>
            <person name="Parkhill J."/>
            <person name="Rea M.C."/>
            <person name="O'Sullivan O."/>
            <person name="Ritari J."/>
            <person name="Douillard F.P."/>
            <person name="Paul Ross R."/>
            <person name="Yang R."/>
            <person name="Briner A.E."/>
            <person name="Felis G.E."/>
            <person name="de Vos W.M."/>
            <person name="Barrangou R."/>
            <person name="Klaenhammer T.R."/>
            <person name="Caufield P.W."/>
            <person name="Cui Y."/>
            <person name="Zhang H."/>
            <person name="O'Toole P.W."/>
        </authorList>
    </citation>
    <scope>NUCLEOTIDE SEQUENCE [LARGE SCALE GENOMIC DNA]</scope>
    <source>
        <strain evidence="3 4">JCM 15530</strain>
    </source>
</reference>
<dbReference type="SUPFAM" id="SSF56300">
    <property type="entry name" value="Metallo-dependent phosphatases"/>
    <property type="match status" value="1"/>
</dbReference>
<proteinExistence type="predicted"/>
<dbReference type="Gene3D" id="2.30.30.40">
    <property type="entry name" value="SH3 Domains"/>
    <property type="match status" value="2"/>
</dbReference>
<dbReference type="PATRIC" id="fig|1302272.5.peg.2348"/>
<dbReference type="Pfam" id="PF00149">
    <property type="entry name" value="Metallophos"/>
    <property type="match status" value="1"/>
</dbReference>
<comment type="caution">
    <text evidence="3">The sequence shown here is derived from an EMBL/GenBank/DDBJ whole genome shotgun (WGS) entry which is preliminary data.</text>
</comment>
<dbReference type="Proteomes" id="UP000050911">
    <property type="component" value="Unassembled WGS sequence"/>
</dbReference>
<dbReference type="CDD" id="cd00838">
    <property type="entry name" value="MPP_superfamily"/>
    <property type="match status" value="1"/>
</dbReference>
<dbReference type="EMBL" id="AZCX01000007">
    <property type="protein sequence ID" value="KRK47576.1"/>
    <property type="molecule type" value="Genomic_DNA"/>
</dbReference>
<accession>A0A0R1HMH3</accession>
<dbReference type="GO" id="GO:0016787">
    <property type="term" value="F:hydrolase activity"/>
    <property type="evidence" value="ECO:0007669"/>
    <property type="project" value="InterPro"/>
</dbReference>
<feature type="region of interest" description="Disordered" evidence="1">
    <location>
        <begin position="232"/>
        <end position="252"/>
    </location>
</feature>
<dbReference type="AlphaFoldDB" id="A0A0R1HMH3"/>
<dbReference type="OrthoDB" id="2323337at2"/>
<keyword evidence="4" id="KW-1185">Reference proteome</keyword>
<protein>
    <recommendedName>
        <fullName evidence="2">Calcineurin-like phosphoesterase domain-containing protein</fullName>
    </recommendedName>
</protein>
<evidence type="ECO:0000256" key="1">
    <source>
        <dbReference type="SAM" id="MobiDB-lite"/>
    </source>
</evidence>
<organism evidence="3 4">
    <name type="scientific">Secundilactobacillus kimchicus JCM 15530</name>
    <dbReference type="NCBI Taxonomy" id="1302272"/>
    <lineage>
        <taxon>Bacteria</taxon>
        <taxon>Bacillati</taxon>
        <taxon>Bacillota</taxon>
        <taxon>Bacilli</taxon>
        <taxon>Lactobacillales</taxon>
        <taxon>Lactobacillaceae</taxon>
        <taxon>Secundilactobacillus</taxon>
    </lineage>
</organism>
<dbReference type="RefSeq" id="WP_056942755.1">
    <property type="nucleotide sequence ID" value="NZ_AZCX01000007.1"/>
</dbReference>
<evidence type="ECO:0000313" key="3">
    <source>
        <dbReference type="EMBL" id="KRK47576.1"/>
    </source>
</evidence>
<feature type="region of interest" description="Disordered" evidence="1">
    <location>
        <begin position="1"/>
        <end position="22"/>
    </location>
</feature>
<dbReference type="STRING" id="1302272.FC96_GL002298"/>